<dbReference type="InterPro" id="IPR015797">
    <property type="entry name" value="NUDIX_hydrolase-like_dom_sf"/>
</dbReference>
<evidence type="ECO:0000256" key="7">
    <source>
        <dbReference type="RuleBase" id="RU003476"/>
    </source>
</evidence>
<keyword evidence="4 7" id="KW-0378">Hydrolase</keyword>
<feature type="domain" description="Nudix hydrolase" evidence="8">
    <location>
        <begin position="149"/>
        <end position="275"/>
    </location>
</feature>
<evidence type="ECO:0000256" key="4">
    <source>
        <dbReference type="ARBA" id="ARBA00022801"/>
    </source>
</evidence>
<dbReference type="InterPro" id="IPR015376">
    <property type="entry name" value="Znr_NADH_PPase"/>
</dbReference>
<comment type="similarity">
    <text evidence="7">Belongs to the Nudix hydrolase family.</text>
</comment>
<dbReference type="Pfam" id="PF00293">
    <property type="entry name" value="NUDIX"/>
    <property type="match status" value="1"/>
</dbReference>
<dbReference type="EC" id="3.6.1.22" evidence="2"/>
<organism evidence="9 10">
    <name type="scientific">Lactonifactor longoviformis DSM 17459</name>
    <dbReference type="NCBI Taxonomy" id="1122155"/>
    <lineage>
        <taxon>Bacteria</taxon>
        <taxon>Bacillati</taxon>
        <taxon>Bacillota</taxon>
        <taxon>Clostridia</taxon>
        <taxon>Eubacteriales</taxon>
        <taxon>Clostridiaceae</taxon>
        <taxon>Lactonifactor</taxon>
    </lineage>
</organism>
<dbReference type="PROSITE" id="PS00893">
    <property type="entry name" value="NUDIX_BOX"/>
    <property type="match status" value="1"/>
</dbReference>
<evidence type="ECO:0000256" key="2">
    <source>
        <dbReference type="ARBA" id="ARBA00012381"/>
    </source>
</evidence>
<evidence type="ECO:0000259" key="8">
    <source>
        <dbReference type="PROSITE" id="PS51462"/>
    </source>
</evidence>
<protein>
    <recommendedName>
        <fullName evidence="2">NAD(+) diphosphatase</fullName>
        <ecNumber evidence="2">3.6.1.22</ecNumber>
    </recommendedName>
</protein>
<evidence type="ECO:0000256" key="1">
    <source>
        <dbReference type="ARBA" id="ARBA00001946"/>
    </source>
</evidence>
<keyword evidence="5" id="KW-0460">Magnesium</keyword>
<dbReference type="AlphaFoldDB" id="A0A1M4ZBN1"/>
<dbReference type="NCBIfam" id="NF001299">
    <property type="entry name" value="PRK00241.1"/>
    <property type="match status" value="1"/>
</dbReference>
<evidence type="ECO:0000256" key="5">
    <source>
        <dbReference type="ARBA" id="ARBA00022842"/>
    </source>
</evidence>
<keyword evidence="6" id="KW-0520">NAD</keyword>
<sequence>MIQDIAPHEYHNEWRPQPPEAESYVLFYRGKEVLVKWKGEALDFPRFSDLEDTNDSLWETSTYLFTIDKDRYYLLENIAYPLNDTYRMENLEIFRTVSPGYLAFAGITGAQLYRWYRNHRFCGTCGRQMVHSEKERMVYCPACNTMEYPKISPAVIVAVTNNNRLLMSKYANRDFKKYALIAGFVEIGETVEETVRREVMEEVGLKVKNLRYYKSQPWSFTDTILMGFFAELDGEEEITLDREELAMAEWFEREEIPVKERSVSLTNEMILKFKAGEV</sequence>
<proteinExistence type="inferred from homology"/>
<dbReference type="PANTHER" id="PTHR11383">
    <property type="entry name" value="NUCLEOSIDE DIPHOSPHATE-LINKED MOIETY X MOTIF 13"/>
    <property type="match status" value="1"/>
</dbReference>
<dbReference type="PROSITE" id="PS51462">
    <property type="entry name" value="NUDIX"/>
    <property type="match status" value="1"/>
</dbReference>
<accession>A0A1M4ZBN1</accession>
<evidence type="ECO:0000256" key="3">
    <source>
        <dbReference type="ARBA" id="ARBA00022723"/>
    </source>
</evidence>
<gene>
    <name evidence="9" type="ORF">SAMN02745158_02715</name>
</gene>
<dbReference type="InterPro" id="IPR049734">
    <property type="entry name" value="NudC-like_C"/>
</dbReference>
<reference evidence="9 10" key="1">
    <citation type="submission" date="2016-11" db="EMBL/GenBank/DDBJ databases">
        <authorList>
            <person name="Jaros S."/>
            <person name="Januszkiewicz K."/>
            <person name="Wedrychowicz H."/>
        </authorList>
    </citation>
    <scope>NUCLEOTIDE SEQUENCE [LARGE SCALE GENOMIC DNA]</scope>
    <source>
        <strain evidence="9 10">DSM 17459</strain>
    </source>
</reference>
<dbReference type="RefSeq" id="WP_072852616.1">
    <property type="nucleotide sequence ID" value="NZ_FQVI01000014.1"/>
</dbReference>
<dbReference type="Gene3D" id="3.90.79.10">
    <property type="entry name" value="Nucleoside Triphosphate Pyrophosphohydrolase"/>
    <property type="match status" value="1"/>
</dbReference>
<dbReference type="InterPro" id="IPR020084">
    <property type="entry name" value="NUDIX_hydrolase_CS"/>
</dbReference>
<name>A0A1M4ZBN1_9CLOT</name>
<dbReference type="GO" id="GO:0016787">
    <property type="term" value="F:hydrolase activity"/>
    <property type="evidence" value="ECO:0007669"/>
    <property type="project" value="UniProtKB-KW"/>
</dbReference>
<dbReference type="Proteomes" id="UP000184245">
    <property type="component" value="Unassembled WGS sequence"/>
</dbReference>
<dbReference type="Pfam" id="PF09297">
    <property type="entry name" value="Zn_ribbon_NUD"/>
    <property type="match status" value="1"/>
</dbReference>
<dbReference type="PRINTS" id="PR00502">
    <property type="entry name" value="NUDIXFAMILY"/>
</dbReference>
<dbReference type="SUPFAM" id="SSF55811">
    <property type="entry name" value="Nudix"/>
    <property type="match status" value="1"/>
</dbReference>
<evidence type="ECO:0000313" key="10">
    <source>
        <dbReference type="Proteomes" id="UP000184245"/>
    </source>
</evidence>
<dbReference type="Gene3D" id="3.90.79.20">
    <property type="match status" value="1"/>
</dbReference>
<keyword evidence="3" id="KW-0479">Metal-binding</keyword>
<dbReference type="PANTHER" id="PTHR11383:SF3">
    <property type="entry name" value="NAD(P)H PYROPHOSPHATASE NUDT13, MITOCHONDRIAL"/>
    <property type="match status" value="1"/>
</dbReference>
<dbReference type="InterPro" id="IPR000086">
    <property type="entry name" value="NUDIX_hydrolase_dom"/>
</dbReference>
<dbReference type="GO" id="GO:0046872">
    <property type="term" value="F:metal ion binding"/>
    <property type="evidence" value="ECO:0007669"/>
    <property type="project" value="UniProtKB-KW"/>
</dbReference>
<dbReference type="InterPro" id="IPR020476">
    <property type="entry name" value="Nudix_hydrolase"/>
</dbReference>
<dbReference type="EMBL" id="FQVI01000014">
    <property type="protein sequence ID" value="SHF15453.1"/>
    <property type="molecule type" value="Genomic_DNA"/>
</dbReference>
<dbReference type="OrthoDB" id="9787476at2"/>
<comment type="cofactor">
    <cofactor evidence="1">
        <name>Mg(2+)</name>
        <dbReference type="ChEBI" id="CHEBI:18420"/>
    </cofactor>
</comment>
<evidence type="ECO:0000256" key="6">
    <source>
        <dbReference type="ARBA" id="ARBA00023027"/>
    </source>
</evidence>
<evidence type="ECO:0000313" key="9">
    <source>
        <dbReference type="EMBL" id="SHF15453.1"/>
    </source>
</evidence>
<dbReference type="CDD" id="cd03429">
    <property type="entry name" value="NUDIX_NADH_pyrophosphatase_Nudt13"/>
    <property type="match status" value="1"/>
</dbReference>
<dbReference type="STRING" id="1122155.SAMN02745158_02715"/>
<keyword evidence="10" id="KW-1185">Reference proteome</keyword>